<dbReference type="SUPFAM" id="SSF55797">
    <property type="entry name" value="PR-1-like"/>
    <property type="match status" value="1"/>
</dbReference>
<evidence type="ECO:0000259" key="2">
    <source>
        <dbReference type="Pfam" id="PF00188"/>
    </source>
</evidence>
<dbReference type="PROSITE" id="PS51257">
    <property type="entry name" value="PROKAR_LIPOPROTEIN"/>
    <property type="match status" value="1"/>
</dbReference>
<organism evidence="3 4">
    <name type="scientific">Histidinibacterium lentulum</name>
    <dbReference type="NCBI Taxonomy" id="2480588"/>
    <lineage>
        <taxon>Bacteria</taxon>
        <taxon>Pseudomonadati</taxon>
        <taxon>Pseudomonadota</taxon>
        <taxon>Alphaproteobacteria</taxon>
        <taxon>Rhodobacterales</taxon>
        <taxon>Paracoccaceae</taxon>
        <taxon>Histidinibacterium</taxon>
    </lineage>
</organism>
<dbReference type="AlphaFoldDB" id="A0A3N2QYK8"/>
<feature type="signal peptide" evidence="1">
    <location>
        <begin position="1"/>
        <end position="27"/>
    </location>
</feature>
<dbReference type="Pfam" id="PF00188">
    <property type="entry name" value="CAP"/>
    <property type="match status" value="1"/>
</dbReference>
<evidence type="ECO:0000313" key="3">
    <source>
        <dbReference type="EMBL" id="ROU00186.1"/>
    </source>
</evidence>
<dbReference type="Proteomes" id="UP000268016">
    <property type="component" value="Unassembled WGS sequence"/>
</dbReference>
<dbReference type="EMBL" id="RDRB01000006">
    <property type="protein sequence ID" value="ROU00186.1"/>
    <property type="molecule type" value="Genomic_DNA"/>
</dbReference>
<name>A0A3N2QYK8_9RHOB</name>
<sequence>MVERSRSKWGSAHMRLPLFAAALAVSACSSGSGTGGGAGDTLAADALAQAASRPDVQSSFATAITEVERTEFGMLLNDVRGELQLVTAHDILNDVAQSYTADIVGNGRTIASGDNLHIGLDGSTIATRALGAGYDYSWIGENIAQGYDTGDEAMEAWLDSRSHRAVILAPQAEDFGIGRTDDTWVLIMGAER</sequence>
<dbReference type="PANTHER" id="PTHR31157:SF1">
    <property type="entry name" value="SCP DOMAIN-CONTAINING PROTEIN"/>
    <property type="match status" value="1"/>
</dbReference>
<dbReference type="CDD" id="cd05379">
    <property type="entry name" value="CAP_bacterial"/>
    <property type="match status" value="1"/>
</dbReference>
<gene>
    <name evidence="3" type="ORF">EAT49_12835</name>
</gene>
<dbReference type="OrthoDB" id="9811255at2"/>
<dbReference type="PANTHER" id="PTHR31157">
    <property type="entry name" value="SCP DOMAIN-CONTAINING PROTEIN"/>
    <property type="match status" value="1"/>
</dbReference>
<protein>
    <submittedName>
        <fullName evidence="3">CAP domain-containing protein</fullName>
    </submittedName>
</protein>
<keyword evidence="1" id="KW-0732">Signal</keyword>
<dbReference type="InterPro" id="IPR035940">
    <property type="entry name" value="CAP_sf"/>
</dbReference>
<dbReference type="InterPro" id="IPR014044">
    <property type="entry name" value="CAP_dom"/>
</dbReference>
<accession>A0A3N2QYK8</accession>
<comment type="caution">
    <text evidence="3">The sequence shown here is derived from an EMBL/GenBank/DDBJ whole genome shotgun (WGS) entry which is preliminary data.</text>
</comment>
<feature type="chain" id="PRO_5018162258" evidence="1">
    <location>
        <begin position="28"/>
        <end position="192"/>
    </location>
</feature>
<feature type="domain" description="SCP" evidence="2">
    <location>
        <begin position="83"/>
        <end position="180"/>
    </location>
</feature>
<proteinExistence type="predicted"/>
<keyword evidence="4" id="KW-1185">Reference proteome</keyword>
<evidence type="ECO:0000256" key="1">
    <source>
        <dbReference type="SAM" id="SignalP"/>
    </source>
</evidence>
<dbReference type="Gene3D" id="3.40.33.10">
    <property type="entry name" value="CAP"/>
    <property type="match status" value="1"/>
</dbReference>
<reference evidence="3 4" key="1">
    <citation type="submission" date="2018-10" db="EMBL/GenBank/DDBJ databases">
        <title>Histidinibacterium lentulum gen. nov., sp. nov., a marine bacterium from the culture broth of Picochlorum sp. 122.</title>
        <authorList>
            <person name="Wang G."/>
        </authorList>
    </citation>
    <scope>NUCLEOTIDE SEQUENCE [LARGE SCALE GENOMIC DNA]</scope>
    <source>
        <strain evidence="3 4">B17</strain>
    </source>
</reference>
<evidence type="ECO:0000313" key="4">
    <source>
        <dbReference type="Proteomes" id="UP000268016"/>
    </source>
</evidence>